<protein>
    <submittedName>
        <fullName evidence="1">Uncharacterized protein</fullName>
    </submittedName>
</protein>
<name>A0A1S7DQ98_RIEAN</name>
<dbReference type="AlphaFoldDB" id="A0A1S7DQ98"/>
<gene>
    <name evidence="1" type="ORF">AB406_0335</name>
</gene>
<accession>A0A1S7DQ98</accession>
<dbReference type="Pfam" id="PF10825">
    <property type="entry name" value="DUF2752"/>
    <property type="match status" value="1"/>
</dbReference>
<dbReference type="EMBL" id="CP011859">
    <property type="protein sequence ID" value="AQY21295.1"/>
    <property type="molecule type" value="Genomic_DNA"/>
</dbReference>
<proteinExistence type="predicted"/>
<dbReference type="InterPro" id="IPR021215">
    <property type="entry name" value="DUF2752"/>
</dbReference>
<dbReference type="Proteomes" id="UP000189883">
    <property type="component" value="Chromosome"/>
</dbReference>
<organism evidence="1 2">
    <name type="scientific">Riemerella anatipestifer</name>
    <name type="common">Moraxella anatipestifer</name>
    <dbReference type="NCBI Taxonomy" id="34085"/>
    <lineage>
        <taxon>Bacteria</taxon>
        <taxon>Pseudomonadati</taxon>
        <taxon>Bacteroidota</taxon>
        <taxon>Flavobacteriia</taxon>
        <taxon>Flavobacteriales</taxon>
        <taxon>Weeksellaceae</taxon>
        <taxon>Riemerella</taxon>
    </lineage>
</organism>
<evidence type="ECO:0000313" key="1">
    <source>
        <dbReference type="EMBL" id="AQY21295.1"/>
    </source>
</evidence>
<evidence type="ECO:0000313" key="2">
    <source>
        <dbReference type="Proteomes" id="UP000189883"/>
    </source>
</evidence>
<sequence length="92" mass="10526">MAIEDYMLSCPNKKLFGMECFGCGSQRALLLISEGKFVEAFYMFPAIYPLILFVLVSAINFIDKKRHYGKAMIFLALVSVITMIISYFCKNF</sequence>
<dbReference type="RefSeq" id="WP_014938333.1">
    <property type="nucleotide sequence ID" value="NZ_CP011859.1"/>
</dbReference>
<reference evidence="1 2" key="1">
    <citation type="submission" date="2015-06" db="EMBL/GenBank/DDBJ databases">
        <title>R. anatipestifer strain HXb2 is the most virulent strain so far, and the genome sequence would help us uncover the pathogenesis.</title>
        <authorList>
            <person name="Hu Q."/>
            <person name="Qi J."/>
            <person name="Bo H."/>
            <person name="Liu G."/>
            <person name="Tao M."/>
            <person name="Ding Y."/>
            <person name="Xue Y."/>
        </authorList>
    </citation>
    <scope>NUCLEOTIDE SEQUENCE [LARGE SCALE GENOMIC DNA]</scope>
    <source>
        <strain evidence="1 2">HXb2</strain>
    </source>
</reference>